<sequence>MDTLKTLFFKNIVFEFAMEDRDIMHNPLGAQCNLATRGCILGTCAATGAGIFLGHSCTSIAGEACVAGVCGAQAGHAAFKERQKKITIVTQPLLERNEKLVQKLTSKDNIIISKDKQIEILEDHVGTLKDQILRLRGPSHSSHENPPPYPYSET</sequence>
<evidence type="ECO:0000256" key="1">
    <source>
        <dbReference type="SAM" id="MobiDB-lite"/>
    </source>
</evidence>
<comment type="caution">
    <text evidence="2">The sequence shown here is derived from an EMBL/GenBank/DDBJ whole genome shotgun (WGS) entry which is preliminary data.</text>
</comment>
<accession>A0ABT0PCM0</accession>
<dbReference type="Proteomes" id="UP001203338">
    <property type="component" value="Unassembled WGS sequence"/>
</dbReference>
<evidence type="ECO:0000313" key="3">
    <source>
        <dbReference type="Proteomes" id="UP001203338"/>
    </source>
</evidence>
<feature type="compositionally biased region" description="Pro residues" evidence="1">
    <location>
        <begin position="145"/>
        <end position="154"/>
    </location>
</feature>
<evidence type="ECO:0000313" key="2">
    <source>
        <dbReference type="EMBL" id="MCL6269127.1"/>
    </source>
</evidence>
<dbReference type="EMBL" id="JAMFLX010000004">
    <property type="protein sequence ID" value="MCL6269127.1"/>
    <property type="molecule type" value="Genomic_DNA"/>
</dbReference>
<keyword evidence="3" id="KW-1185">Reference proteome</keyword>
<gene>
    <name evidence="2" type="ORF">M3P05_04115</name>
</gene>
<organism evidence="2 3">
    <name type="scientific">Parendozoicomonas callyspongiae</name>
    <dbReference type="NCBI Taxonomy" id="2942213"/>
    <lineage>
        <taxon>Bacteria</taxon>
        <taxon>Pseudomonadati</taxon>
        <taxon>Pseudomonadota</taxon>
        <taxon>Gammaproteobacteria</taxon>
        <taxon>Oceanospirillales</taxon>
        <taxon>Endozoicomonadaceae</taxon>
        <taxon>Parendozoicomonas</taxon>
    </lineage>
</organism>
<protein>
    <submittedName>
        <fullName evidence="2">Uncharacterized protein</fullName>
    </submittedName>
</protein>
<proteinExistence type="predicted"/>
<dbReference type="RefSeq" id="WP_249698020.1">
    <property type="nucleotide sequence ID" value="NZ_JAMFLX010000004.1"/>
</dbReference>
<name>A0ABT0PCM0_9GAMM</name>
<reference evidence="2 3" key="1">
    <citation type="submission" date="2022-05" db="EMBL/GenBank/DDBJ databases">
        <authorList>
            <person name="Park J.-S."/>
        </authorList>
    </citation>
    <scope>NUCLEOTIDE SEQUENCE [LARGE SCALE GENOMIC DNA]</scope>
    <source>
        <strain evidence="2 3">2012CJ34-2</strain>
    </source>
</reference>
<feature type="region of interest" description="Disordered" evidence="1">
    <location>
        <begin position="135"/>
        <end position="154"/>
    </location>
</feature>